<dbReference type="AlphaFoldDB" id="A0A4Y7PWG7"/>
<dbReference type="Proteomes" id="UP000294933">
    <property type="component" value="Unassembled WGS sequence"/>
</dbReference>
<name>A0A4Y7PWG7_9AGAM</name>
<dbReference type="EMBL" id="ML170202">
    <property type="protein sequence ID" value="TDL18880.1"/>
    <property type="molecule type" value="Genomic_DNA"/>
</dbReference>
<feature type="domain" description="Zn(2)-C6 fungal-type" evidence="2">
    <location>
        <begin position="30"/>
        <end position="62"/>
    </location>
</feature>
<evidence type="ECO:0000313" key="3">
    <source>
        <dbReference type="EMBL" id="TDL18880.1"/>
    </source>
</evidence>
<dbReference type="InterPro" id="IPR001138">
    <property type="entry name" value="Zn2Cys6_DnaBD"/>
</dbReference>
<organism evidence="3 4">
    <name type="scientific">Rickenella mellea</name>
    <dbReference type="NCBI Taxonomy" id="50990"/>
    <lineage>
        <taxon>Eukaryota</taxon>
        <taxon>Fungi</taxon>
        <taxon>Dikarya</taxon>
        <taxon>Basidiomycota</taxon>
        <taxon>Agaricomycotina</taxon>
        <taxon>Agaricomycetes</taxon>
        <taxon>Hymenochaetales</taxon>
        <taxon>Rickenellaceae</taxon>
        <taxon>Rickenella</taxon>
    </lineage>
</organism>
<feature type="region of interest" description="Disordered" evidence="1">
    <location>
        <begin position="1"/>
        <end position="21"/>
    </location>
</feature>
<protein>
    <recommendedName>
        <fullName evidence="2">Zn(2)-C6 fungal-type domain-containing protein</fullName>
    </recommendedName>
</protein>
<evidence type="ECO:0000256" key="1">
    <source>
        <dbReference type="SAM" id="MobiDB-lite"/>
    </source>
</evidence>
<dbReference type="CDD" id="cd00067">
    <property type="entry name" value="GAL4"/>
    <property type="match status" value="1"/>
</dbReference>
<sequence>MSTSQASGDVLEGYPAKSKKLQLRRSNPEPCAECSRSHVKCVRLGSYSNGTCQRCTKRKLGCRPKNPDGHPENSGRNLPIFRPYVQPYKVHESIDSNLSPSASEFGRVGQGSEIQANYPGVPTVTASGNYINHDGANVRYQNFSGTAINYGSCIDPRLLHSPGANTTSNFTACHHSPHVIGYTSSTSHITSGQASPYTASGYDMGRDSLPLAPTPHFAEQSFQYQPTYRNNMPIADTRTSFVPDTFAVDFSEIFDITGQHFG</sequence>
<gene>
    <name evidence="3" type="ORF">BD410DRAFT_830618</name>
</gene>
<accession>A0A4Y7PWG7</accession>
<dbReference type="GO" id="GO:0000981">
    <property type="term" value="F:DNA-binding transcription factor activity, RNA polymerase II-specific"/>
    <property type="evidence" value="ECO:0007669"/>
    <property type="project" value="InterPro"/>
</dbReference>
<proteinExistence type="predicted"/>
<evidence type="ECO:0000313" key="4">
    <source>
        <dbReference type="Proteomes" id="UP000294933"/>
    </source>
</evidence>
<evidence type="ECO:0000259" key="2">
    <source>
        <dbReference type="PROSITE" id="PS00463"/>
    </source>
</evidence>
<reference evidence="3 4" key="1">
    <citation type="submission" date="2018-06" db="EMBL/GenBank/DDBJ databases">
        <title>A transcriptomic atlas of mushroom development highlights an independent origin of complex multicellularity.</title>
        <authorList>
            <consortium name="DOE Joint Genome Institute"/>
            <person name="Krizsan K."/>
            <person name="Almasi E."/>
            <person name="Merenyi Z."/>
            <person name="Sahu N."/>
            <person name="Viragh M."/>
            <person name="Koszo T."/>
            <person name="Mondo S."/>
            <person name="Kiss B."/>
            <person name="Balint B."/>
            <person name="Kues U."/>
            <person name="Barry K."/>
            <person name="Hegedus J.C."/>
            <person name="Henrissat B."/>
            <person name="Johnson J."/>
            <person name="Lipzen A."/>
            <person name="Ohm R."/>
            <person name="Nagy I."/>
            <person name="Pangilinan J."/>
            <person name="Yan J."/>
            <person name="Xiong Y."/>
            <person name="Grigoriev I.V."/>
            <person name="Hibbett D.S."/>
            <person name="Nagy L.G."/>
        </authorList>
    </citation>
    <scope>NUCLEOTIDE SEQUENCE [LARGE SCALE GENOMIC DNA]</scope>
    <source>
        <strain evidence="3 4">SZMC22713</strain>
    </source>
</reference>
<keyword evidence="4" id="KW-1185">Reference proteome</keyword>
<dbReference type="PROSITE" id="PS00463">
    <property type="entry name" value="ZN2_CY6_FUNGAL_1"/>
    <property type="match status" value="1"/>
</dbReference>
<dbReference type="GO" id="GO:0008270">
    <property type="term" value="F:zinc ion binding"/>
    <property type="evidence" value="ECO:0007669"/>
    <property type="project" value="InterPro"/>
</dbReference>
<dbReference type="VEuPathDB" id="FungiDB:BD410DRAFT_830618"/>